<dbReference type="Proteomes" id="UP000176998">
    <property type="component" value="Unassembled WGS sequence"/>
</dbReference>
<accession>A0A1G4ANC9</accession>
<dbReference type="EMBL" id="MJBS01000232">
    <property type="protein sequence ID" value="OHE90667.1"/>
    <property type="molecule type" value="Genomic_DNA"/>
</dbReference>
<evidence type="ECO:0000313" key="3">
    <source>
        <dbReference type="Proteomes" id="UP000176998"/>
    </source>
</evidence>
<gene>
    <name evidence="2" type="ORF">CORC01_14028</name>
</gene>
<dbReference type="AlphaFoldDB" id="A0A1G4ANC9"/>
<evidence type="ECO:0000313" key="2">
    <source>
        <dbReference type="EMBL" id="OHE90667.1"/>
    </source>
</evidence>
<proteinExistence type="predicted"/>
<organism evidence="2 3">
    <name type="scientific">Colletotrichum orchidophilum</name>
    <dbReference type="NCBI Taxonomy" id="1209926"/>
    <lineage>
        <taxon>Eukaryota</taxon>
        <taxon>Fungi</taxon>
        <taxon>Dikarya</taxon>
        <taxon>Ascomycota</taxon>
        <taxon>Pezizomycotina</taxon>
        <taxon>Sordariomycetes</taxon>
        <taxon>Hypocreomycetidae</taxon>
        <taxon>Glomerellales</taxon>
        <taxon>Glomerellaceae</taxon>
        <taxon>Colletotrichum</taxon>
    </lineage>
</organism>
<feature type="compositionally biased region" description="Low complexity" evidence="1">
    <location>
        <begin position="75"/>
        <end position="84"/>
    </location>
</feature>
<name>A0A1G4ANC9_9PEZI</name>
<sequence length="84" mass="9170">MPQVTFVRSAPTGPIPSRFHPIRPTAATVPKVLGSAARTRSTGLAFFAAVRSAQEFGIQPEDWRKMKPSISGHGQQQQQQLLKS</sequence>
<evidence type="ECO:0000256" key="1">
    <source>
        <dbReference type="SAM" id="MobiDB-lite"/>
    </source>
</evidence>
<dbReference type="RefSeq" id="XP_022467843.1">
    <property type="nucleotide sequence ID" value="XM_022625641.1"/>
</dbReference>
<protein>
    <submittedName>
        <fullName evidence="2">Uncharacterized protein</fullName>
    </submittedName>
</protein>
<dbReference type="GeneID" id="34567151"/>
<comment type="caution">
    <text evidence="2">The sequence shown here is derived from an EMBL/GenBank/DDBJ whole genome shotgun (WGS) entry which is preliminary data.</text>
</comment>
<keyword evidence="3" id="KW-1185">Reference proteome</keyword>
<feature type="region of interest" description="Disordered" evidence="1">
    <location>
        <begin position="64"/>
        <end position="84"/>
    </location>
</feature>
<reference evidence="2 3" key="1">
    <citation type="submission" date="2016-09" db="EMBL/GenBank/DDBJ databases">
        <authorList>
            <person name="Capua I."/>
            <person name="De Benedictis P."/>
            <person name="Joannis T."/>
            <person name="Lombin L.H."/>
            <person name="Cattoli G."/>
        </authorList>
    </citation>
    <scope>NUCLEOTIDE SEQUENCE [LARGE SCALE GENOMIC DNA]</scope>
    <source>
        <strain evidence="2 3">IMI 309357</strain>
    </source>
</reference>